<name>A0A7R8ZHF4_9CRUS</name>
<protein>
    <recommendedName>
        <fullName evidence="4">coproporphyrinogen oxidase</fullName>
        <ecNumber evidence="4">1.3.3.3</ecNumber>
    </recommendedName>
</protein>
<gene>
    <name evidence="7" type="ORF">CTOB1V02_LOCUS2372</name>
</gene>
<keyword evidence="5" id="KW-0560">Oxidoreductase</keyword>
<comment type="similarity">
    <text evidence="2">Belongs to the aerobic coproporphyrinogen-III oxidase family.</text>
</comment>
<dbReference type="Pfam" id="PF01218">
    <property type="entry name" value="Coprogen_oxidas"/>
    <property type="match status" value="1"/>
</dbReference>
<dbReference type="GO" id="GO:0005737">
    <property type="term" value="C:cytoplasm"/>
    <property type="evidence" value="ECO:0007669"/>
    <property type="project" value="TreeGrafter"/>
</dbReference>
<evidence type="ECO:0000313" key="7">
    <source>
        <dbReference type="EMBL" id="CAD7224414.1"/>
    </source>
</evidence>
<evidence type="ECO:0000256" key="5">
    <source>
        <dbReference type="ARBA" id="ARBA00023002"/>
    </source>
</evidence>
<dbReference type="InterPro" id="IPR036406">
    <property type="entry name" value="Coprogen_oxidase_aer_sf"/>
</dbReference>
<dbReference type="GO" id="GO:0004109">
    <property type="term" value="F:coproporphyrinogen oxidase activity"/>
    <property type="evidence" value="ECO:0007669"/>
    <property type="project" value="UniProtKB-EC"/>
</dbReference>
<sequence>MKVARCGLSVAECTSHRLKRMLTWFQVEAGGSSRFLIDAWRRTAGGGGVTGIMSQGKVFEKAGVNISVVHGELPPQAVLQMKSRGKDFPEEGPVPFFAAGISCVIHPLNPHVPTIHFNYRYFAIPSSDEKSLRMAWFGGGTDLTPYYLDEGDVKHFHSVLRTACDGSDPEYYPKFKDWCDRYFHVTHRGECRGVGGIFFDDLEATQKNFEFVTSCCSTVGASYLPLVRRQMSKPYDEEMRRWQLLRRGRYVEFNLVYDRGTKFGLHTPEARIESILMSLPLLARWEYCHEPQEDSPEGQLMKVLKKPRDWL</sequence>
<comment type="subunit">
    <text evidence="3">Homodimer.</text>
</comment>
<dbReference type="AlphaFoldDB" id="A0A7R8ZHF4"/>
<evidence type="ECO:0000256" key="2">
    <source>
        <dbReference type="ARBA" id="ARBA00010644"/>
    </source>
</evidence>
<comment type="pathway">
    <text evidence="1">Porphyrin-containing compound metabolism; protoporphyrin-IX biosynthesis; protoporphyrinogen-IX from coproporphyrinogen-III (O2 route): step 1/1.</text>
</comment>
<dbReference type="InterPro" id="IPR001260">
    <property type="entry name" value="Coprogen_oxidase_aer"/>
</dbReference>
<proteinExistence type="inferred from homology"/>
<dbReference type="PANTHER" id="PTHR10755">
    <property type="entry name" value="COPROPORPHYRINOGEN III OXIDASE, MITOCHONDRIAL"/>
    <property type="match status" value="1"/>
</dbReference>
<evidence type="ECO:0000256" key="1">
    <source>
        <dbReference type="ARBA" id="ARBA00005168"/>
    </source>
</evidence>
<evidence type="ECO:0000256" key="3">
    <source>
        <dbReference type="ARBA" id="ARBA00011738"/>
    </source>
</evidence>
<dbReference type="EMBL" id="OB660363">
    <property type="protein sequence ID" value="CAD7224414.1"/>
    <property type="molecule type" value="Genomic_DNA"/>
</dbReference>
<accession>A0A7R8ZHF4</accession>
<dbReference type="PANTHER" id="PTHR10755:SF0">
    <property type="entry name" value="OXYGEN-DEPENDENT COPROPORPHYRINOGEN-III OXIDASE, MITOCHONDRIAL"/>
    <property type="match status" value="1"/>
</dbReference>
<evidence type="ECO:0000256" key="4">
    <source>
        <dbReference type="ARBA" id="ARBA00012869"/>
    </source>
</evidence>
<dbReference type="InterPro" id="IPR018375">
    <property type="entry name" value="Coprogen_oxidase_CS"/>
</dbReference>
<reference evidence="7" key="1">
    <citation type="submission" date="2020-11" db="EMBL/GenBank/DDBJ databases">
        <authorList>
            <person name="Tran Van P."/>
        </authorList>
    </citation>
    <scope>NUCLEOTIDE SEQUENCE</scope>
</reference>
<dbReference type="PROSITE" id="PS01021">
    <property type="entry name" value="COPROGEN_OXIDASE"/>
    <property type="match status" value="1"/>
</dbReference>
<dbReference type="Gene3D" id="3.40.1500.10">
    <property type="entry name" value="Coproporphyrinogen III oxidase, aerobic"/>
    <property type="match status" value="1"/>
</dbReference>
<dbReference type="GO" id="GO:0006782">
    <property type="term" value="P:protoporphyrinogen IX biosynthetic process"/>
    <property type="evidence" value="ECO:0007669"/>
    <property type="project" value="UniProtKB-UniPathway"/>
</dbReference>
<dbReference type="PRINTS" id="PR00073">
    <property type="entry name" value="COPRGNOXDASE"/>
</dbReference>
<organism evidence="7">
    <name type="scientific">Cyprideis torosa</name>
    <dbReference type="NCBI Taxonomy" id="163714"/>
    <lineage>
        <taxon>Eukaryota</taxon>
        <taxon>Metazoa</taxon>
        <taxon>Ecdysozoa</taxon>
        <taxon>Arthropoda</taxon>
        <taxon>Crustacea</taxon>
        <taxon>Oligostraca</taxon>
        <taxon>Ostracoda</taxon>
        <taxon>Podocopa</taxon>
        <taxon>Podocopida</taxon>
        <taxon>Cytherocopina</taxon>
        <taxon>Cytheroidea</taxon>
        <taxon>Cytherideidae</taxon>
        <taxon>Cyprideis</taxon>
    </lineage>
</organism>
<dbReference type="EC" id="1.3.3.3" evidence="4"/>
<dbReference type="NCBIfam" id="NF003727">
    <property type="entry name" value="PRK05330.1"/>
    <property type="match status" value="1"/>
</dbReference>
<dbReference type="OrthoDB" id="15318at2759"/>
<evidence type="ECO:0000256" key="6">
    <source>
        <dbReference type="ARBA" id="ARBA00023244"/>
    </source>
</evidence>
<dbReference type="PIRSF" id="PIRSF000166">
    <property type="entry name" value="Coproporphyri_ox"/>
    <property type="match status" value="1"/>
</dbReference>
<dbReference type="SUPFAM" id="SSF102886">
    <property type="entry name" value="Coproporphyrinogen III oxidase"/>
    <property type="match status" value="1"/>
</dbReference>
<dbReference type="UniPathway" id="UPA00251">
    <property type="reaction ID" value="UER00322"/>
</dbReference>
<keyword evidence="6" id="KW-0627">Porphyrin biosynthesis</keyword>